<proteinExistence type="predicted"/>
<evidence type="ECO:0000313" key="1">
    <source>
        <dbReference type="EMBL" id="GGW48539.1"/>
    </source>
</evidence>
<dbReference type="Pfam" id="PF16587">
    <property type="entry name" value="DUF5061"/>
    <property type="match status" value="1"/>
</dbReference>
<organism evidence="1 2">
    <name type="scientific">Alishewanella tabrizica</name>
    <dbReference type="NCBI Taxonomy" id="671278"/>
    <lineage>
        <taxon>Bacteria</taxon>
        <taxon>Pseudomonadati</taxon>
        <taxon>Pseudomonadota</taxon>
        <taxon>Gammaproteobacteria</taxon>
        <taxon>Alteromonadales</taxon>
        <taxon>Alteromonadaceae</taxon>
        <taxon>Alishewanella</taxon>
    </lineage>
</organism>
<evidence type="ECO:0008006" key="3">
    <source>
        <dbReference type="Google" id="ProtNLM"/>
    </source>
</evidence>
<evidence type="ECO:0000313" key="2">
    <source>
        <dbReference type="Proteomes" id="UP000634667"/>
    </source>
</evidence>
<accession>A0ABQ2WF21</accession>
<sequence>MELTMPNFKPRSLWRVAAVVGVTLFVSGCVTTQQITPSPYHDYSNLNYLPAEISNQLQNANVGQQFVAASSPWGNNATVYVQERYFSASGRTCLKLSIAASNVSADNSAAANNAVACQYQQLWVLNPNILLSASQG</sequence>
<dbReference type="EMBL" id="BMYR01000001">
    <property type="protein sequence ID" value="GGW48539.1"/>
    <property type="molecule type" value="Genomic_DNA"/>
</dbReference>
<reference evidence="2" key="1">
    <citation type="journal article" date="2019" name="Int. J. Syst. Evol. Microbiol.">
        <title>The Global Catalogue of Microorganisms (GCM) 10K type strain sequencing project: providing services to taxonomists for standard genome sequencing and annotation.</title>
        <authorList>
            <consortium name="The Broad Institute Genomics Platform"/>
            <consortium name="The Broad Institute Genome Sequencing Center for Infectious Disease"/>
            <person name="Wu L."/>
            <person name="Ma J."/>
        </authorList>
    </citation>
    <scope>NUCLEOTIDE SEQUENCE [LARGE SCALE GENOMIC DNA]</scope>
    <source>
        <strain evidence="2">KCTC 23723</strain>
    </source>
</reference>
<protein>
    <recommendedName>
        <fullName evidence="3">Common-antigen outer membrane protein</fullName>
    </recommendedName>
</protein>
<name>A0ABQ2WF21_9ALTE</name>
<dbReference type="InterPro" id="IPR032258">
    <property type="entry name" value="DUF5061"/>
</dbReference>
<dbReference type="Proteomes" id="UP000634667">
    <property type="component" value="Unassembled WGS sequence"/>
</dbReference>
<comment type="caution">
    <text evidence="1">The sequence shown here is derived from an EMBL/GenBank/DDBJ whole genome shotgun (WGS) entry which is preliminary data.</text>
</comment>
<keyword evidence="2" id="KW-1185">Reference proteome</keyword>
<gene>
    <name evidence="1" type="ORF">GCM10008111_00220</name>
</gene>